<dbReference type="CDD" id="cd19103">
    <property type="entry name" value="AKR_unchar"/>
    <property type="match status" value="1"/>
</dbReference>
<dbReference type="EMBL" id="JBHSSO010000008">
    <property type="protein sequence ID" value="MFC6289015.1"/>
    <property type="molecule type" value="Genomic_DNA"/>
</dbReference>
<dbReference type="Proteomes" id="UP001596258">
    <property type="component" value="Unassembled WGS sequence"/>
</dbReference>
<keyword evidence="4" id="KW-1185">Reference proteome</keyword>
<dbReference type="InterPro" id="IPR036812">
    <property type="entry name" value="NAD(P)_OxRdtase_dom_sf"/>
</dbReference>
<protein>
    <submittedName>
        <fullName evidence="3">Aldo/keto reductase</fullName>
    </submittedName>
</protein>
<dbReference type="InterPro" id="IPR050523">
    <property type="entry name" value="AKR_Detox_Biosynth"/>
</dbReference>
<comment type="caution">
    <text evidence="3">The sequence shown here is derived from an EMBL/GenBank/DDBJ whole genome shotgun (WGS) entry which is preliminary data.</text>
</comment>
<dbReference type="PANTHER" id="PTHR43364">
    <property type="entry name" value="NADH-SPECIFIC METHYLGLYOXAL REDUCTASE-RELATED"/>
    <property type="match status" value="1"/>
</dbReference>
<organism evidence="3 4">
    <name type="scientific">Levilactobacillus angrenensis</name>
    <dbReference type="NCBI Taxonomy" id="2486020"/>
    <lineage>
        <taxon>Bacteria</taxon>
        <taxon>Bacillati</taxon>
        <taxon>Bacillota</taxon>
        <taxon>Bacilli</taxon>
        <taxon>Lactobacillales</taxon>
        <taxon>Lactobacillaceae</taxon>
        <taxon>Levilactobacillus</taxon>
    </lineage>
</organism>
<accession>A0ABW1U8S1</accession>
<sequence length="313" mass="33951">MKNTTAKIALGTWAWGDTSDGQVFGDHLTAEDLQPVVADAMAAGLNVWDTAYAYGSGESEKMLGTLLQKYPRDSYQLSTKFTPQMAGTGDNEVADMLAGSLQRLHTDFIDIYWIHNPADVEKWTPALIPLLQSGKVKRVGVSNHNLAQIKRADEILATAGFHVSAVQNHFSLLYRSSEEAGILDYCRDHDIDFFAYMVLEQGVLSGRYDVQHPLPAGSMRAQVYNQVLPQVEDLTAGLTKIGAKYDASAAEVATAYALAKGTTPIIGVTKPKYIASEMKAASLDLTPVDIIELETLAAATHVDTKGSWEAPMA</sequence>
<proteinExistence type="predicted"/>
<dbReference type="InterPro" id="IPR023210">
    <property type="entry name" value="NADP_OxRdtase_dom"/>
</dbReference>
<dbReference type="PANTHER" id="PTHR43364:SF4">
    <property type="entry name" value="NAD(P)-LINKED OXIDOREDUCTASE SUPERFAMILY PROTEIN"/>
    <property type="match status" value="1"/>
</dbReference>
<reference evidence="4" key="1">
    <citation type="journal article" date="2019" name="Int. J. Syst. Evol. Microbiol.">
        <title>The Global Catalogue of Microorganisms (GCM) 10K type strain sequencing project: providing services to taxonomists for standard genome sequencing and annotation.</title>
        <authorList>
            <consortium name="The Broad Institute Genomics Platform"/>
            <consortium name="The Broad Institute Genome Sequencing Center for Infectious Disease"/>
            <person name="Wu L."/>
            <person name="Ma J."/>
        </authorList>
    </citation>
    <scope>NUCLEOTIDE SEQUENCE [LARGE SCALE GENOMIC DNA]</scope>
    <source>
        <strain evidence="4">CCM 8893</strain>
    </source>
</reference>
<feature type="domain" description="NADP-dependent oxidoreductase" evidence="2">
    <location>
        <begin position="7"/>
        <end position="295"/>
    </location>
</feature>
<evidence type="ECO:0000256" key="1">
    <source>
        <dbReference type="ARBA" id="ARBA00023002"/>
    </source>
</evidence>
<dbReference type="Pfam" id="PF00248">
    <property type="entry name" value="Aldo_ket_red"/>
    <property type="match status" value="1"/>
</dbReference>
<evidence type="ECO:0000259" key="2">
    <source>
        <dbReference type="Pfam" id="PF00248"/>
    </source>
</evidence>
<dbReference type="InterPro" id="IPR020471">
    <property type="entry name" value="AKR"/>
</dbReference>
<gene>
    <name evidence="3" type="ORF">ACFP1M_02145</name>
</gene>
<dbReference type="Gene3D" id="3.20.20.100">
    <property type="entry name" value="NADP-dependent oxidoreductase domain"/>
    <property type="match status" value="1"/>
</dbReference>
<dbReference type="SUPFAM" id="SSF51430">
    <property type="entry name" value="NAD(P)-linked oxidoreductase"/>
    <property type="match status" value="1"/>
</dbReference>
<dbReference type="RefSeq" id="WP_125575746.1">
    <property type="nucleotide sequence ID" value="NZ_JBHSSO010000008.1"/>
</dbReference>
<dbReference type="PRINTS" id="PR00069">
    <property type="entry name" value="ALDKETRDTASE"/>
</dbReference>
<keyword evidence="1" id="KW-0560">Oxidoreductase</keyword>
<name>A0ABW1U8S1_9LACO</name>
<evidence type="ECO:0000313" key="3">
    <source>
        <dbReference type="EMBL" id="MFC6289015.1"/>
    </source>
</evidence>
<evidence type="ECO:0000313" key="4">
    <source>
        <dbReference type="Proteomes" id="UP001596258"/>
    </source>
</evidence>